<name>A0ABY4HUS3_9FLAO</name>
<evidence type="ECO:0000313" key="3">
    <source>
        <dbReference type="Proteomes" id="UP000830454"/>
    </source>
</evidence>
<gene>
    <name evidence="2" type="ORF">LXD69_07235</name>
</gene>
<dbReference type="EMBL" id="CP090145">
    <property type="protein sequence ID" value="UOX35304.1"/>
    <property type="molecule type" value="Genomic_DNA"/>
</dbReference>
<protein>
    <recommendedName>
        <fullName evidence="4">Phage protein</fullName>
    </recommendedName>
</protein>
<accession>A0ABY4HUS3</accession>
<reference evidence="2" key="2">
    <citation type="submission" date="2022-04" db="EMBL/GenBank/DDBJ databases">
        <title>Complete Genome Sequence of Flavobacterium sediminilitoris YSM-43, Isolated from a Tidal Sediment.</title>
        <authorList>
            <person name="Lee P.A."/>
        </authorList>
    </citation>
    <scope>NUCLEOTIDE SEQUENCE</scope>
    <source>
        <strain evidence="2">YSM-43</strain>
    </source>
</reference>
<evidence type="ECO:0000256" key="1">
    <source>
        <dbReference type="SAM" id="Coils"/>
    </source>
</evidence>
<reference evidence="2" key="1">
    <citation type="submission" date="2021-12" db="EMBL/GenBank/DDBJ databases">
        <authorList>
            <person name="Cha I.-T."/>
            <person name="Lee K.-E."/>
            <person name="Park S.-J."/>
        </authorList>
    </citation>
    <scope>NUCLEOTIDE SEQUENCE</scope>
    <source>
        <strain evidence="2">YSM-43</strain>
    </source>
</reference>
<feature type="coiled-coil region" evidence="1">
    <location>
        <begin position="62"/>
        <end position="91"/>
    </location>
</feature>
<dbReference type="Proteomes" id="UP000830454">
    <property type="component" value="Chromosome"/>
</dbReference>
<keyword evidence="3" id="KW-1185">Reference proteome</keyword>
<evidence type="ECO:0000313" key="2">
    <source>
        <dbReference type="EMBL" id="UOX35304.1"/>
    </source>
</evidence>
<organism evidence="2 3">
    <name type="scientific">Flavobacterium sediminilitoris</name>
    <dbReference type="NCBI Taxonomy" id="2024526"/>
    <lineage>
        <taxon>Bacteria</taxon>
        <taxon>Pseudomonadati</taxon>
        <taxon>Bacteroidota</taxon>
        <taxon>Flavobacteriia</taxon>
        <taxon>Flavobacteriales</taxon>
        <taxon>Flavobacteriaceae</taxon>
        <taxon>Flavobacterium</taxon>
    </lineage>
</organism>
<keyword evidence="1" id="KW-0175">Coiled coil</keyword>
<proteinExistence type="predicted"/>
<evidence type="ECO:0008006" key="4">
    <source>
        <dbReference type="Google" id="ProtNLM"/>
    </source>
</evidence>
<sequence length="191" mass="21839">MANEKIIKKAKELGIENAEALNETQLEKAIKQTEASSKERNTLLKRAKELGFDEELFKDFSNEDLKKSLSEAEEERALEQLNEDKAELISEFLGLDVTECSLKDLKNYLDSKIKELSATPSLEEKKEVVPEGKTDKPFKAKNGMEYVFTSDAPEKFRFADVVKTQKEWLEDSESYQLMIDSGVSYVKILKK</sequence>
<dbReference type="RefSeq" id="WP_246918509.1">
    <property type="nucleotide sequence ID" value="NZ_CP090145.1"/>
</dbReference>